<dbReference type="InterPro" id="IPR000994">
    <property type="entry name" value="Pept_M24"/>
</dbReference>
<dbReference type="FunFam" id="3.90.230.10:FF:000002">
    <property type="entry name" value="Xaa-Pro aminopeptidase 3"/>
    <property type="match status" value="1"/>
</dbReference>
<evidence type="ECO:0000256" key="2">
    <source>
        <dbReference type="ARBA" id="ARBA00008766"/>
    </source>
</evidence>
<feature type="domain" description="Aminopeptidase P N-terminal" evidence="6">
    <location>
        <begin position="2"/>
        <end position="138"/>
    </location>
</feature>
<evidence type="ECO:0000256" key="3">
    <source>
        <dbReference type="ARBA" id="ARBA00022723"/>
    </source>
</evidence>
<keyword evidence="4" id="KW-0378">Hydrolase</keyword>
<dbReference type="SMART" id="SM01011">
    <property type="entry name" value="AMP_N"/>
    <property type="match status" value="1"/>
</dbReference>
<evidence type="ECO:0000313" key="7">
    <source>
        <dbReference type="EMBL" id="KAH3663382.1"/>
    </source>
</evidence>
<evidence type="ECO:0000313" key="8">
    <source>
        <dbReference type="Proteomes" id="UP000769157"/>
    </source>
</evidence>
<keyword evidence="8" id="KW-1185">Reference proteome</keyword>
<protein>
    <recommendedName>
        <fullName evidence="6">Aminopeptidase P N-terminal domain-containing protein</fullName>
    </recommendedName>
</protein>
<dbReference type="Gene3D" id="3.90.230.10">
    <property type="entry name" value="Creatinase/methionine aminopeptidase superfamily"/>
    <property type="match status" value="1"/>
</dbReference>
<comment type="similarity">
    <text evidence="2">Belongs to the peptidase M24B family.</text>
</comment>
<dbReference type="EMBL" id="JAEUBE010000375">
    <property type="protein sequence ID" value="KAH3663382.1"/>
    <property type="molecule type" value="Genomic_DNA"/>
</dbReference>
<dbReference type="GO" id="GO:0070006">
    <property type="term" value="F:metalloaminopeptidase activity"/>
    <property type="evidence" value="ECO:0007669"/>
    <property type="project" value="InterPro"/>
</dbReference>
<proteinExistence type="inferred from homology"/>
<dbReference type="Proteomes" id="UP000769157">
    <property type="component" value="Unassembled WGS sequence"/>
</dbReference>
<evidence type="ECO:0000256" key="5">
    <source>
        <dbReference type="ARBA" id="ARBA00023211"/>
    </source>
</evidence>
<dbReference type="InterPro" id="IPR029149">
    <property type="entry name" value="Creatin/AminoP/Spt16_N"/>
</dbReference>
<dbReference type="InterPro" id="IPR036005">
    <property type="entry name" value="Creatinase/aminopeptidase-like"/>
</dbReference>
<accession>A0A9P8P1D4</accession>
<dbReference type="OrthoDB" id="10261878at2759"/>
<dbReference type="GO" id="GO:0030145">
    <property type="term" value="F:manganese ion binding"/>
    <property type="evidence" value="ECO:0007669"/>
    <property type="project" value="InterPro"/>
</dbReference>
<dbReference type="GeneID" id="70237336"/>
<dbReference type="SUPFAM" id="SSF53092">
    <property type="entry name" value="Creatinase/prolidase N-terminal domain"/>
    <property type="match status" value="1"/>
</dbReference>
<dbReference type="PANTHER" id="PTHR43226:SF1">
    <property type="entry name" value="XAA-PRO DIPEPTIDASE"/>
    <property type="match status" value="1"/>
</dbReference>
<sequence length="462" mass="52124">MYPAKAHARKVTEHFFSKQSKTKAAYFIAGSKLKLYPYCDMPGPLRQNRYFYYLSGVNQISGCYILYQTHIDKLTLFLPDVDEDDIMWSGLPLFPEEAVQKYDVDEVLYASVVDTVLKELAESGTKIFTTDTDEYAKSSFAKYVIPGDKHFFYALDEARLIKDSFEIELLRKAAKITDNSHLAVMSALPIEKNEGHIHAEFLYHSIRQGSKFSAYDPICCSGPNCGTLHYIKNDQDMAGKESVLIDAGAEWECYAADVTRCFPINGKWTKEHLEIYNAVLDMQTQCMAQIRPGAQWEDVHFLAHKVLIKNFLDLGIFVGNEDEIFKSGVSTCFFPHGLGHLLGLDTHDVGGRANYEDPNKMLAYLRVRRPLQAGMVVTNEPGIYFSPFLMAPALKDPKLNKFIQQEIVDKYMYIGGVRIEDDILVTETGHENLTGITSDPDEISKIVLAGISKGKEGFHVIV</sequence>
<gene>
    <name evidence="7" type="ORF">OGAPHI_005372</name>
</gene>
<dbReference type="InterPro" id="IPR052433">
    <property type="entry name" value="X-Pro_dipept-like"/>
</dbReference>
<reference evidence="7" key="1">
    <citation type="journal article" date="2021" name="Open Biol.">
        <title>Shared evolutionary footprints suggest mitochondrial oxidative damage underlies multiple complex I losses in fungi.</title>
        <authorList>
            <person name="Schikora-Tamarit M.A."/>
            <person name="Marcet-Houben M."/>
            <person name="Nosek J."/>
            <person name="Gabaldon T."/>
        </authorList>
    </citation>
    <scope>NUCLEOTIDE SEQUENCE</scope>
    <source>
        <strain evidence="7">CBS6075</strain>
    </source>
</reference>
<keyword evidence="5" id="KW-0464">Manganese</keyword>
<name>A0A9P8P1D4_9ASCO</name>
<dbReference type="InterPro" id="IPR007865">
    <property type="entry name" value="Aminopep_P_N"/>
</dbReference>
<dbReference type="GO" id="GO:0006508">
    <property type="term" value="P:proteolysis"/>
    <property type="evidence" value="ECO:0007669"/>
    <property type="project" value="TreeGrafter"/>
</dbReference>
<dbReference type="SUPFAM" id="SSF55920">
    <property type="entry name" value="Creatinase/aminopeptidase"/>
    <property type="match status" value="1"/>
</dbReference>
<evidence type="ECO:0000259" key="6">
    <source>
        <dbReference type="SMART" id="SM01011"/>
    </source>
</evidence>
<dbReference type="Pfam" id="PF00557">
    <property type="entry name" value="Peptidase_M24"/>
    <property type="match status" value="1"/>
</dbReference>
<comment type="caution">
    <text evidence="7">The sequence shown here is derived from an EMBL/GenBank/DDBJ whole genome shotgun (WGS) entry which is preliminary data.</text>
</comment>
<dbReference type="Pfam" id="PF05195">
    <property type="entry name" value="AMP_N"/>
    <property type="match status" value="1"/>
</dbReference>
<dbReference type="Gene3D" id="3.40.350.10">
    <property type="entry name" value="Creatinase/prolidase N-terminal domain"/>
    <property type="match status" value="1"/>
</dbReference>
<evidence type="ECO:0000256" key="1">
    <source>
        <dbReference type="ARBA" id="ARBA00001936"/>
    </source>
</evidence>
<comment type="cofactor">
    <cofactor evidence="1">
        <name>Mn(2+)</name>
        <dbReference type="ChEBI" id="CHEBI:29035"/>
    </cofactor>
</comment>
<dbReference type="RefSeq" id="XP_046059805.1">
    <property type="nucleotide sequence ID" value="XM_046206549.1"/>
</dbReference>
<dbReference type="CDD" id="cd01087">
    <property type="entry name" value="Prolidase"/>
    <property type="match status" value="1"/>
</dbReference>
<evidence type="ECO:0000256" key="4">
    <source>
        <dbReference type="ARBA" id="ARBA00022801"/>
    </source>
</evidence>
<dbReference type="PANTHER" id="PTHR43226">
    <property type="entry name" value="XAA-PRO AMINOPEPTIDASE 3"/>
    <property type="match status" value="1"/>
</dbReference>
<reference evidence="7" key="2">
    <citation type="submission" date="2021-01" db="EMBL/GenBank/DDBJ databases">
        <authorList>
            <person name="Schikora-Tamarit M.A."/>
        </authorList>
    </citation>
    <scope>NUCLEOTIDE SEQUENCE</scope>
    <source>
        <strain evidence="7">CBS6075</strain>
    </source>
</reference>
<organism evidence="7 8">
    <name type="scientific">Ogataea philodendri</name>
    <dbReference type="NCBI Taxonomy" id="1378263"/>
    <lineage>
        <taxon>Eukaryota</taxon>
        <taxon>Fungi</taxon>
        <taxon>Dikarya</taxon>
        <taxon>Ascomycota</taxon>
        <taxon>Saccharomycotina</taxon>
        <taxon>Pichiomycetes</taxon>
        <taxon>Pichiales</taxon>
        <taxon>Pichiaceae</taxon>
        <taxon>Ogataea</taxon>
    </lineage>
</organism>
<keyword evidence="3" id="KW-0479">Metal-binding</keyword>
<dbReference type="AlphaFoldDB" id="A0A9P8P1D4"/>